<reference evidence="3 4" key="1">
    <citation type="submission" date="2021-01" db="EMBL/GenBank/DDBJ databases">
        <title>Chryseolinea sp. Jin1 Genome sequencing and assembly.</title>
        <authorList>
            <person name="Kim I."/>
        </authorList>
    </citation>
    <scope>NUCLEOTIDE SEQUENCE [LARGE SCALE GENOMIC DNA]</scope>
    <source>
        <strain evidence="3 4">Jin1</strain>
    </source>
</reference>
<gene>
    <name evidence="3" type="ORF">JI741_16350</name>
</gene>
<keyword evidence="4" id="KW-1185">Reference proteome</keyword>
<evidence type="ECO:0000256" key="2">
    <source>
        <dbReference type="SAM" id="Phobius"/>
    </source>
</evidence>
<evidence type="ECO:0000256" key="1">
    <source>
        <dbReference type="SAM" id="MobiDB-lite"/>
    </source>
</evidence>
<evidence type="ECO:0000313" key="3">
    <source>
        <dbReference type="EMBL" id="MBL0742799.1"/>
    </source>
</evidence>
<protein>
    <submittedName>
        <fullName evidence="3">Uncharacterized protein</fullName>
    </submittedName>
</protein>
<dbReference type="EMBL" id="JAERRB010000005">
    <property type="protein sequence ID" value="MBL0742799.1"/>
    <property type="molecule type" value="Genomic_DNA"/>
</dbReference>
<feature type="compositionally biased region" description="Basic and acidic residues" evidence="1">
    <location>
        <begin position="98"/>
        <end position="113"/>
    </location>
</feature>
<comment type="caution">
    <text evidence="3">The sequence shown here is derived from an EMBL/GenBank/DDBJ whole genome shotgun (WGS) entry which is preliminary data.</text>
</comment>
<keyword evidence="2" id="KW-1133">Transmembrane helix</keyword>
<accession>A0ABS1KTL2</accession>
<sequence>MNQQPDKFFRDKLEHYQHPAPSGAWDKIEAGLEKKTTRGIWWRIAASLLLVALVSFTLWKTTHTATDVPALADQTQPAPSTTIQPDQAKPQATPSETMPEKTTEAHIRKELAQTKKQTSSHPEPQHRKNISVPNQSVVSEQTVAQNAAAPKDQQAPTLDVVSEPLTNNTATVATATPDVAPVVAESAPKKITITVTAIESEGYLDKKALADATSGEKKSSTLQKLLKKADDLKNNQDPFGELRQKKNEILALNFKSEKRGQNK</sequence>
<name>A0ABS1KTL2_9BACT</name>
<keyword evidence="2" id="KW-0812">Transmembrane</keyword>
<feature type="compositionally biased region" description="Polar residues" evidence="1">
    <location>
        <begin position="73"/>
        <end position="96"/>
    </location>
</feature>
<feature type="region of interest" description="Disordered" evidence="1">
    <location>
        <begin position="70"/>
        <end position="133"/>
    </location>
</feature>
<keyword evidence="2" id="KW-0472">Membrane</keyword>
<dbReference type="RefSeq" id="WP_202011434.1">
    <property type="nucleotide sequence ID" value="NZ_JAERRB010000005.1"/>
</dbReference>
<proteinExistence type="predicted"/>
<dbReference type="Proteomes" id="UP000613030">
    <property type="component" value="Unassembled WGS sequence"/>
</dbReference>
<evidence type="ECO:0000313" key="4">
    <source>
        <dbReference type="Proteomes" id="UP000613030"/>
    </source>
</evidence>
<organism evidence="3 4">
    <name type="scientific">Chryseolinea lacunae</name>
    <dbReference type="NCBI Taxonomy" id="2801331"/>
    <lineage>
        <taxon>Bacteria</taxon>
        <taxon>Pseudomonadati</taxon>
        <taxon>Bacteroidota</taxon>
        <taxon>Cytophagia</taxon>
        <taxon>Cytophagales</taxon>
        <taxon>Fulvivirgaceae</taxon>
        <taxon>Chryseolinea</taxon>
    </lineage>
</organism>
<feature type="transmembrane region" description="Helical" evidence="2">
    <location>
        <begin position="40"/>
        <end position="59"/>
    </location>
</feature>